<protein>
    <submittedName>
        <fullName evidence="4">Response regulator</fullName>
    </submittedName>
</protein>
<dbReference type="Pfam" id="PF00072">
    <property type="entry name" value="Response_reg"/>
    <property type="match status" value="1"/>
</dbReference>
<dbReference type="OrthoDB" id="7298659at2"/>
<evidence type="ECO:0000259" key="3">
    <source>
        <dbReference type="PROSITE" id="PS50110"/>
    </source>
</evidence>
<keyword evidence="2" id="KW-0802">TPR repeat</keyword>
<keyword evidence="5" id="KW-1185">Reference proteome</keyword>
<feature type="repeat" description="TPR" evidence="2">
    <location>
        <begin position="242"/>
        <end position="275"/>
    </location>
</feature>
<gene>
    <name evidence="4" type="ORF">EOE66_12975</name>
</gene>
<dbReference type="SMART" id="SM00448">
    <property type="entry name" value="REC"/>
    <property type="match status" value="1"/>
</dbReference>
<evidence type="ECO:0000256" key="1">
    <source>
        <dbReference type="PROSITE-ProRule" id="PRU00169"/>
    </source>
</evidence>
<dbReference type="PROSITE" id="PS50110">
    <property type="entry name" value="RESPONSE_REGULATORY"/>
    <property type="match status" value="1"/>
</dbReference>
<dbReference type="InterPro" id="IPR019734">
    <property type="entry name" value="TPR_rpt"/>
</dbReference>
<sequence length="559" mass="60704">MPDSTHQLQLRTRFGTHTRALIVDGHATARQMLAAQLRNMGASQVVQCAKAHEARQHAATRPFEIVLCEQRLGDGTLGQDLIDDLRQRKLITLSTIVMVLSANSTYPVVAEAAELAIDGFLIKPYSLGDLEDRLLAAFVRKDSMKEIATLIESGDHAGALAQCEQRFQARGAYWTHAARLGAELAIRLEKLPVATAMFNAVIDDKAVPWARLGIARVMDASGKPAAAESTIKNLLGAHPTYVDAYDVLGRIYTDRGDYAAAAETFRRAVEVTPHSVARNQKYGILVFYTGDQAESMKILGQVVDRGGLLSPDFDHHVLLLLAVDAFKQRQPEALGELRTQLQKALEEQQLSSQAPRAEPGAAVADPQALLRRLQRYAGLLDALLATLRGDNAQALALLETAQKSLSENETAVDAAIALLLVLSTLCQANVFIPQAPAWVRQAGLRYCTNKQVTEMLARACEGFDSLAEPVRAAHAHINSVTRDALGAAVAGQPRQAVLQLIEAVEATRNIKLHEVAVATLERHKGRIDNPEVLQDRLDALRVHCGAHTGALLHTTLQGL</sequence>
<dbReference type="PROSITE" id="PS50005">
    <property type="entry name" value="TPR"/>
    <property type="match status" value="1"/>
</dbReference>
<evidence type="ECO:0000313" key="4">
    <source>
        <dbReference type="EMBL" id="RVU45068.1"/>
    </source>
</evidence>
<dbReference type="AlphaFoldDB" id="A0A437RE87"/>
<dbReference type="GO" id="GO:0000160">
    <property type="term" value="P:phosphorelay signal transduction system"/>
    <property type="evidence" value="ECO:0007669"/>
    <property type="project" value="InterPro"/>
</dbReference>
<proteinExistence type="predicted"/>
<dbReference type="SUPFAM" id="SSF48452">
    <property type="entry name" value="TPR-like"/>
    <property type="match status" value="1"/>
</dbReference>
<organism evidence="4 5">
    <name type="scientific">Rubrivivax rivuli</name>
    <dbReference type="NCBI Taxonomy" id="1862385"/>
    <lineage>
        <taxon>Bacteria</taxon>
        <taxon>Pseudomonadati</taxon>
        <taxon>Pseudomonadota</taxon>
        <taxon>Betaproteobacteria</taxon>
        <taxon>Burkholderiales</taxon>
        <taxon>Sphaerotilaceae</taxon>
        <taxon>Rubrivivax</taxon>
    </lineage>
</organism>
<reference evidence="4 5" key="1">
    <citation type="submission" date="2019-01" db="EMBL/GenBank/DDBJ databases">
        <authorList>
            <person name="Chen W.-M."/>
        </authorList>
    </citation>
    <scope>NUCLEOTIDE SEQUENCE [LARGE SCALE GENOMIC DNA]</scope>
    <source>
        <strain evidence="4 5">KYPY4</strain>
    </source>
</reference>
<feature type="domain" description="Response regulatory" evidence="3">
    <location>
        <begin position="19"/>
        <end position="138"/>
    </location>
</feature>
<dbReference type="Gene3D" id="3.40.50.2300">
    <property type="match status" value="1"/>
</dbReference>
<dbReference type="EMBL" id="SACR01000004">
    <property type="protein sequence ID" value="RVU45068.1"/>
    <property type="molecule type" value="Genomic_DNA"/>
</dbReference>
<dbReference type="PROSITE" id="PS50293">
    <property type="entry name" value="TPR_REGION"/>
    <property type="match status" value="1"/>
</dbReference>
<dbReference type="Gene3D" id="1.25.40.10">
    <property type="entry name" value="Tetratricopeptide repeat domain"/>
    <property type="match status" value="1"/>
</dbReference>
<dbReference type="SUPFAM" id="SSF52172">
    <property type="entry name" value="CheY-like"/>
    <property type="match status" value="1"/>
</dbReference>
<comment type="caution">
    <text evidence="4">The sequence shown here is derived from an EMBL/GenBank/DDBJ whole genome shotgun (WGS) entry which is preliminary data.</text>
</comment>
<name>A0A437RE87_9BURK</name>
<dbReference type="InterPro" id="IPR001789">
    <property type="entry name" value="Sig_transdc_resp-reg_receiver"/>
</dbReference>
<dbReference type="InterPro" id="IPR011006">
    <property type="entry name" value="CheY-like_superfamily"/>
</dbReference>
<evidence type="ECO:0000256" key="2">
    <source>
        <dbReference type="PROSITE-ProRule" id="PRU00339"/>
    </source>
</evidence>
<dbReference type="InterPro" id="IPR011990">
    <property type="entry name" value="TPR-like_helical_dom_sf"/>
</dbReference>
<evidence type="ECO:0000313" key="5">
    <source>
        <dbReference type="Proteomes" id="UP000285575"/>
    </source>
</evidence>
<comment type="caution">
    <text evidence="1">Lacks conserved residue(s) required for the propagation of feature annotation.</text>
</comment>
<dbReference type="Proteomes" id="UP000285575">
    <property type="component" value="Unassembled WGS sequence"/>
</dbReference>
<accession>A0A437RE87</accession>
<dbReference type="RefSeq" id="WP_128229132.1">
    <property type="nucleotide sequence ID" value="NZ_SACR01000004.1"/>
</dbReference>